<dbReference type="Proteomes" id="UP000626109">
    <property type="component" value="Unassembled WGS sequence"/>
</dbReference>
<evidence type="ECO:0000313" key="3">
    <source>
        <dbReference type="Proteomes" id="UP000626109"/>
    </source>
</evidence>
<accession>A0A813IQK8</accession>
<evidence type="ECO:0000256" key="1">
    <source>
        <dbReference type="SAM" id="MobiDB-lite"/>
    </source>
</evidence>
<protein>
    <submittedName>
        <fullName evidence="2">Uncharacterized protein</fullName>
    </submittedName>
</protein>
<reference evidence="2" key="1">
    <citation type="submission" date="2021-02" db="EMBL/GenBank/DDBJ databases">
        <authorList>
            <person name="Dougan E. K."/>
            <person name="Rhodes N."/>
            <person name="Thang M."/>
            <person name="Chan C."/>
        </authorList>
    </citation>
    <scope>NUCLEOTIDE SEQUENCE</scope>
</reference>
<proteinExistence type="predicted"/>
<comment type="caution">
    <text evidence="2">The sequence shown here is derived from an EMBL/GenBank/DDBJ whole genome shotgun (WGS) entry which is preliminary data.</text>
</comment>
<evidence type="ECO:0000313" key="2">
    <source>
        <dbReference type="EMBL" id="CAE8653251.1"/>
    </source>
</evidence>
<feature type="non-terminal residue" evidence="2">
    <location>
        <position position="319"/>
    </location>
</feature>
<organism evidence="2 3">
    <name type="scientific">Polarella glacialis</name>
    <name type="common">Dinoflagellate</name>
    <dbReference type="NCBI Taxonomy" id="89957"/>
    <lineage>
        <taxon>Eukaryota</taxon>
        <taxon>Sar</taxon>
        <taxon>Alveolata</taxon>
        <taxon>Dinophyceae</taxon>
        <taxon>Suessiales</taxon>
        <taxon>Suessiaceae</taxon>
        <taxon>Polarella</taxon>
    </lineage>
</organism>
<dbReference type="AlphaFoldDB" id="A0A813IQK8"/>
<name>A0A813IQK8_POLGL</name>
<gene>
    <name evidence="2" type="ORF">PGLA2088_LOCUS10268</name>
</gene>
<feature type="region of interest" description="Disordered" evidence="1">
    <location>
        <begin position="254"/>
        <end position="319"/>
    </location>
</feature>
<sequence length="319" mass="35063">VEPLSGAARAFWQAELYLRQLDAEAGDSAVEEAAGEAKERIEAETTDWQQALQGSILLARQNFISATRFGYFLRRSRQRYDLERSFAASGKESNLADWLGKARPADAVEMVRPASKEASSAIEHRATELFGAEEMLLRQLHGRPSDMAQLEMSKEGRKQLSLEAAAFGAGLFAAEAAAAGCYRSRTLFVGGEAFNISEIGDRLGFELVATPRSLNSSTHEMLKRSQYRKYEPVRRSLLMAIDEGVSAERQLQDIANEDKKRKEKKKATDMSSGGMATMSGAFLEDEEDGGEGPSVAGLKKQFKQAGAQPVKRLKLDNES</sequence>
<dbReference type="EMBL" id="CAJNNW010011499">
    <property type="protein sequence ID" value="CAE8653251.1"/>
    <property type="molecule type" value="Genomic_DNA"/>
</dbReference>